<dbReference type="STRING" id="429701.A0A2G9GTH1"/>
<dbReference type="PANTHER" id="PTHR11697">
    <property type="entry name" value="GENERAL TRANSCRIPTION FACTOR 2-RELATED ZINC FINGER PROTEIN"/>
    <property type="match status" value="1"/>
</dbReference>
<dbReference type="InterPro" id="IPR012337">
    <property type="entry name" value="RNaseH-like_sf"/>
</dbReference>
<organism evidence="3 4">
    <name type="scientific">Handroanthus impetiginosus</name>
    <dbReference type="NCBI Taxonomy" id="429701"/>
    <lineage>
        <taxon>Eukaryota</taxon>
        <taxon>Viridiplantae</taxon>
        <taxon>Streptophyta</taxon>
        <taxon>Embryophyta</taxon>
        <taxon>Tracheophyta</taxon>
        <taxon>Spermatophyta</taxon>
        <taxon>Magnoliopsida</taxon>
        <taxon>eudicotyledons</taxon>
        <taxon>Gunneridae</taxon>
        <taxon>Pentapetalae</taxon>
        <taxon>asterids</taxon>
        <taxon>lamiids</taxon>
        <taxon>Lamiales</taxon>
        <taxon>Bignoniaceae</taxon>
        <taxon>Crescentiina</taxon>
        <taxon>Tabebuia alliance</taxon>
        <taxon>Handroanthus</taxon>
    </lineage>
</organism>
<keyword evidence="2" id="KW-0812">Transmembrane</keyword>
<dbReference type="OrthoDB" id="6778351at2759"/>
<keyword evidence="2" id="KW-0472">Membrane</keyword>
<dbReference type="Proteomes" id="UP000231279">
    <property type="component" value="Unassembled WGS sequence"/>
</dbReference>
<feature type="compositionally biased region" description="Basic and acidic residues" evidence="1">
    <location>
        <begin position="1"/>
        <end position="15"/>
    </location>
</feature>
<dbReference type="PANTHER" id="PTHR11697:SF230">
    <property type="entry name" value="ZINC FINGER, MYM DOMAIN CONTAINING 1"/>
    <property type="match status" value="1"/>
</dbReference>
<feature type="transmembrane region" description="Helical" evidence="2">
    <location>
        <begin position="351"/>
        <end position="370"/>
    </location>
</feature>
<dbReference type="SUPFAM" id="SSF53098">
    <property type="entry name" value="Ribonuclease H-like"/>
    <property type="match status" value="1"/>
</dbReference>
<sequence>MRGTKGDSHYEEATRTRKVTTRMAEESKAREETVTDRESVIESMMENQSAFYVHCFAHQLQLTLIEVAKKQVEIASLFNLVATLTNAVGASCKRRDILLEKHANVIREGLESGEISSSRGLNQEITLKSTLLRLVSMFSSVVEVLEIIEEDGMNSEQRAEAHSLLCSMQYFEFIFNLHLMRKVLGITHELSQALQRYDQDIVNAMSLVKVSKTRLQLLRDNEWDTLLEEVLGFYEKHEVVIPNMDENFIAPRHSRRKLPQVSNLHHFQVEIFYQVIDWQLKELNDHFSEINTELLICVACLSPRDSFSSFDKKKLVQLAKLYPHMCSDSDFDELTTIGELSKKLVKTRKHIVYPLVYLLVNLALILPVATATVERTFSVMNIIKNKLRNRRGERDVFDAIENEKIVQ</sequence>
<keyword evidence="4" id="KW-1185">Reference proteome</keyword>
<feature type="compositionally biased region" description="Basic and acidic residues" evidence="1">
    <location>
        <begin position="23"/>
        <end position="35"/>
    </location>
</feature>
<dbReference type="AlphaFoldDB" id="A0A2G9GTH1"/>
<comment type="caution">
    <text evidence="3">The sequence shown here is derived from an EMBL/GenBank/DDBJ whole genome shotgun (WGS) entry which is preliminary data.</text>
</comment>
<reference evidence="4" key="1">
    <citation type="journal article" date="2018" name="Gigascience">
        <title>Genome assembly of the Pink Ipe (Handroanthus impetiginosus, Bignoniaceae), a highly valued, ecologically keystone Neotropical timber forest tree.</title>
        <authorList>
            <person name="Silva-Junior O.B."/>
            <person name="Grattapaglia D."/>
            <person name="Novaes E."/>
            <person name="Collevatti R.G."/>
        </authorList>
    </citation>
    <scope>NUCLEOTIDE SEQUENCE [LARGE SCALE GENOMIC DNA]</scope>
    <source>
        <strain evidence="4">cv. UFG-1</strain>
    </source>
</reference>
<evidence type="ECO:0000256" key="1">
    <source>
        <dbReference type="SAM" id="MobiDB-lite"/>
    </source>
</evidence>
<name>A0A2G9GTH1_9LAMI</name>
<dbReference type="InterPro" id="IPR055298">
    <property type="entry name" value="AtLOH3-like"/>
</dbReference>
<accession>A0A2G9GTH1</accession>
<evidence type="ECO:0000256" key="2">
    <source>
        <dbReference type="SAM" id="Phobius"/>
    </source>
</evidence>
<proteinExistence type="predicted"/>
<feature type="region of interest" description="Disordered" evidence="1">
    <location>
        <begin position="1"/>
        <end position="35"/>
    </location>
</feature>
<evidence type="ECO:0000313" key="4">
    <source>
        <dbReference type="Proteomes" id="UP000231279"/>
    </source>
</evidence>
<protein>
    <submittedName>
        <fullName evidence="3">Uncharacterized protein</fullName>
    </submittedName>
</protein>
<keyword evidence="2" id="KW-1133">Transmembrane helix</keyword>
<dbReference type="EMBL" id="NKXS01003780">
    <property type="protein sequence ID" value="PIN08532.1"/>
    <property type="molecule type" value="Genomic_DNA"/>
</dbReference>
<evidence type="ECO:0000313" key="3">
    <source>
        <dbReference type="EMBL" id="PIN08532.1"/>
    </source>
</evidence>
<gene>
    <name evidence="3" type="ORF">CDL12_18893</name>
</gene>